<gene>
    <name evidence="1" type="ORF">S01H4_63758</name>
</gene>
<sequence length="47" mass="5265">MAHAGKIKITHDYVGCETQHYACYDPATGKFQFEADDDCCLLPGERD</sequence>
<comment type="caution">
    <text evidence="1">The sequence shown here is derived from an EMBL/GenBank/DDBJ whole genome shotgun (WGS) entry which is preliminary data.</text>
</comment>
<organism evidence="1">
    <name type="scientific">marine sediment metagenome</name>
    <dbReference type="NCBI Taxonomy" id="412755"/>
    <lineage>
        <taxon>unclassified sequences</taxon>
        <taxon>metagenomes</taxon>
        <taxon>ecological metagenomes</taxon>
    </lineage>
</organism>
<evidence type="ECO:0000313" key="1">
    <source>
        <dbReference type="EMBL" id="GAH05630.1"/>
    </source>
</evidence>
<reference evidence="1" key="1">
    <citation type="journal article" date="2014" name="Front. Microbiol.">
        <title>High frequency of phylogenetically diverse reductive dehalogenase-homologous genes in deep subseafloor sedimentary metagenomes.</title>
        <authorList>
            <person name="Kawai M."/>
            <person name="Futagami T."/>
            <person name="Toyoda A."/>
            <person name="Takaki Y."/>
            <person name="Nishi S."/>
            <person name="Hori S."/>
            <person name="Arai W."/>
            <person name="Tsubouchi T."/>
            <person name="Morono Y."/>
            <person name="Uchiyama I."/>
            <person name="Ito T."/>
            <person name="Fujiyama A."/>
            <person name="Inagaki F."/>
            <person name="Takami H."/>
        </authorList>
    </citation>
    <scope>NUCLEOTIDE SEQUENCE</scope>
    <source>
        <strain evidence="1">Expedition CK06-06</strain>
    </source>
</reference>
<feature type="non-terminal residue" evidence="1">
    <location>
        <position position="47"/>
    </location>
</feature>
<name>X1DBE0_9ZZZZ</name>
<dbReference type="AlphaFoldDB" id="X1DBE0"/>
<accession>X1DBE0</accession>
<dbReference type="EMBL" id="BART01038446">
    <property type="protein sequence ID" value="GAH05630.1"/>
    <property type="molecule type" value="Genomic_DNA"/>
</dbReference>
<proteinExistence type="predicted"/>
<protein>
    <submittedName>
        <fullName evidence="1">Uncharacterized protein</fullName>
    </submittedName>
</protein>